<evidence type="ECO:0000256" key="1">
    <source>
        <dbReference type="ARBA" id="ARBA00008950"/>
    </source>
</evidence>
<dbReference type="PANTHER" id="PTHR42850:SF2">
    <property type="entry name" value="BLL5683 PROTEIN"/>
    <property type="match status" value="1"/>
</dbReference>
<evidence type="ECO:0000313" key="4">
    <source>
        <dbReference type="Proteomes" id="UP001595868"/>
    </source>
</evidence>
<evidence type="ECO:0000259" key="2">
    <source>
        <dbReference type="Pfam" id="PF12850"/>
    </source>
</evidence>
<dbReference type="InterPro" id="IPR024654">
    <property type="entry name" value="Calcineurin-like_PHP_lpxH"/>
</dbReference>
<dbReference type="InterPro" id="IPR029052">
    <property type="entry name" value="Metallo-depent_PP-like"/>
</dbReference>
<accession>A0ABV8KQN0</accession>
<dbReference type="SUPFAM" id="SSF56300">
    <property type="entry name" value="Metallo-dependent phosphatases"/>
    <property type="match status" value="1"/>
</dbReference>
<evidence type="ECO:0000313" key="3">
    <source>
        <dbReference type="EMBL" id="MFC4108298.1"/>
    </source>
</evidence>
<feature type="domain" description="Calcineurin-like phosphoesterase" evidence="2">
    <location>
        <begin position="1"/>
        <end position="182"/>
    </location>
</feature>
<reference evidence="4" key="1">
    <citation type="journal article" date="2019" name="Int. J. Syst. Evol. Microbiol.">
        <title>The Global Catalogue of Microorganisms (GCM) 10K type strain sequencing project: providing services to taxonomists for standard genome sequencing and annotation.</title>
        <authorList>
            <consortium name="The Broad Institute Genomics Platform"/>
            <consortium name="The Broad Institute Genome Sequencing Center for Infectious Disease"/>
            <person name="Wu L."/>
            <person name="Ma J."/>
        </authorList>
    </citation>
    <scope>NUCLEOTIDE SEQUENCE [LARGE SCALE GENOMIC DNA]</scope>
    <source>
        <strain evidence="4">2902at01</strain>
    </source>
</reference>
<dbReference type="PANTHER" id="PTHR42850">
    <property type="entry name" value="METALLOPHOSPHOESTERASE"/>
    <property type="match status" value="1"/>
</dbReference>
<gene>
    <name evidence="3" type="ORF">ACFOX0_20485</name>
</gene>
<sequence>MRLAVISDVHGNLPALEATLAAIAADGADMTVNLGDLLSGYVQPADTADRLIELGLPTVRGNHERQLLTLPRESMGMTDRIADDLLTPRHRGWLASLPMTFEPAPQVLAFHGTPTDDLQYLMHTVEPAGARPATPAEVEERVGDVSGYRLLLCGHTHIAGSLQLPGGPLVVNPGSVGWPAYRDDEPYRHEMAAGTPHARYALLDDATGRWEVQFRSVEYPWERAAGFAERLGRPDVARALRTGRN</sequence>
<dbReference type="InterPro" id="IPR011152">
    <property type="entry name" value="Pesterase_MJ0912"/>
</dbReference>
<organism evidence="3 4">
    <name type="scientific">Micromonospora zhanjiangensis</name>
    <dbReference type="NCBI Taxonomy" id="1522057"/>
    <lineage>
        <taxon>Bacteria</taxon>
        <taxon>Bacillati</taxon>
        <taxon>Actinomycetota</taxon>
        <taxon>Actinomycetes</taxon>
        <taxon>Micromonosporales</taxon>
        <taxon>Micromonosporaceae</taxon>
        <taxon>Micromonospora</taxon>
    </lineage>
</organism>
<comment type="caution">
    <text evidence="3">The sequence shown here is derived from an EMBL/GenBank/DDBJ whole genome shotgun (WGS) entry which is preliminary data.</text>
</comment>
<dbReference type="PIRSF" id="PIRSF000883">
    <property type="entry name" value="Pesterase_MJ0912"/>
    <property type="match status" value="1"/>
</dbReference>
<dbReference type="EMBL" id="JBHSBN010000014">
    <property type="protein sequence ID" value="MFC4108298.1"/>
    <property type="molecule type" value="Genomic_DNA"/>
</dbReference>
<proteinExistence type="inferred from homology"/>
<comment type="similarity">
    <text evidence="1">Belongs to the metallophosphoesterase superfamily. YfcE family.</text>
</comment>
<dbReference type="Gene3D" id="3.60.21.10">
    <property type="match status" value="1"/>
</dbReference>
<dbReference type="InterPro" id="IPR050126">
    <property type="entry name" value="Ap4A_hydrolase"/>
</dbReference>
<dbReference type="Pfam" id="PF12850">
    <property type="entry name" value="Metallophos_2"/>
    <property type="match status" value="1"/>
</dbReference>
<dbReference type="RefSeq" id="WP_377548340.1">
    <property type="nucleotide sequence ID" value="NZ_JBHSBN010000014.1"/>
</dbReference>
<dbReference type="Proteomes" id="UP001595868">
    <property type="component" value="Unassembled WGS sequence"/>
</dbReference>
<dbReference type="CDD" id="cd00838">
    <property type="entry name" value="MPP_superfamily"/>
    <property type="match status" value="1"/>
</dbReference>
<protein>
    <submittedName>
        <fullName evidence="3">Metallophosphoesterase family protein</fullName>
    </submittedName>
</protein>
<keyword evidence="4" id="KW-1185">Reference proteome</keyword>
<name>A0ABV8KQN0_9ACTN</name>